<dbReference type="HOGENOM" id="CLU_505183_0_0_4"/>
<dbReference type="EMBL" id="ADMG01000005">
    <property type="protein sequence ID" value="EKB32289.1"/>
    <property type="molecule type" value="Genomic_DNA"/>
</dbReference>
<evidence type="ECO:0000313" key="1">
    <source>
        <dbReference type="EMBL" id="EKB32289.1"/>
    </source>
</evidence>
<dbReference type="AlphaFoldDB" id="K1KKT7"/>
<dbReference type="STRING" id="742823.HMPREF9465_00094"/>
<dbReference type="Proteomes" id="UP000005835">
    <property type="component" value="Unassembled WGS sequence"/>
</dbReference>
<name>K1KKT7_9BURK</name>
<protein>
    <submittedName>
        <fullName evidence="1">Uncharacterized protein</fullName>
    </submittedName>
</protein>
<gene>
    <name evidence="1" type="ORF">HMPREF9465_00094</name>
</gene>
<evidence type="ECO:0000313" key="2">
    <source>
        <dbReference type="Proteomes" id="UP000005835"/>
    </source>
</evidence>
<keyword evidence="2" id="KW-1185">Reference proteome</keyword>
<organism evidence="1 2">
    <name type="scientific">Sutterella wadsworthensis 2_1_59BFAA</name>
    <dbReference type="NCBI Taxonomy" id="742823"/>
    <lineage>
        <taxon>Bacteria</taxon>
        <taxon>Pseudomonadati</taxon>
        <taxon>Pseudomonadota</taxon>
        <taxon>Betaproteobacteria</taxon>
        <taxon>Burkholderiales</taxon>
        <taxon>Sutterellaceae</taxon>
        <taxon>Sutterella</taxon>
    </lineage>
</organism>
<comment type="caution">
    <text evidence="1">The sequence shown here is derived from an EMBL/GenBank/DDBJ whole genome shotgun (WGS) entry which is preliminary data.</text>
</comment>
<dbReference type="PATRIC" id="fig|742823.3.peg.97"/>
<sequence length="539" mass="58304">MQAPQTESPSEFTTSAVLTAYKALPESLRPFYAHIHCGSAAIVAALGLTAEDNNVLETAVKAIGDLADDAEAFDRDAAAESGTLADMIRELAGTLGDDSNPLVVSLDVIWGAISSSSIVTGADPDDDEDPIEHYLYDNSDLTGLMGAYWDLQGVLEIMFGELGMNADFRGSLIELPTEAASVAELNKSLQRLSSSSRACFAWCHNRIVSVLRDLSNDDPKVLEKNLESSGIQPLFIPAVLRQFNESRTASDVLAAVSRRFSPFDRELDAVFEQFWNLQRAVSQKADHPARVALALLVSALAAMLDCRPEDIDSRASSRLAESDDLAASDRGLALHLAGIVAGVELVESDDPVMQMCRSFDEACESAEANQDICLPLSCALTAVNHFLKDEAAAKEHFKKLHLADATTETFLPSLATLSEFLVHHTPEKDDGSLLKKHFAPVIEGDYDGPTAGEHYAKLLSETLSRMDEESRALFTASFLTLGYLMSGIFARTPEEIEEFFKQAFPGFIVDPIIAMCMSILPAASKLAVEATEKMEAATA</sequence>
<proteinExistence type="predicted"/>
<dbReference type="RefSeq" id="WP_005433053.1">
    <property type="nucleotide sequence ID" value="NZ_JH815513.1"/>
</dbReference>
<accession>K1KKT7</accession>
<reference evidence="1 2" key="1">
    <citation type="submission" date="2012-05" db="EMBL/GenBank/DDBJ databases">
        <title>The Genome Sequence of Sutterella wadsworthensis 2_1_59BFAA.</title>
        <authorList>
            <consortium name="The Broad Institute Genome Sequencing Platform"/>
            <person name="Earl A."/>
            <person name="Ward D."/>
            <person name="Feldgarden M."/>
            <person name="Gevers D."/>
            <person name="Daigneault M."/>
            <person name="Strauss J."/>
            <person name="Allen-Vercoe E."/>
            <person name="Walker B."/>
            <person name="Young S.K."/>
            <person name="Zeng Q."/>
            <person name="Gargeya S."/>
            <person name="Fitzgerald M."/>
            <person name="Haas B."/>
            <person name="Abouelleil A."/>
            <person name="Alvarado L."/>
            <person name="Arachchi H.M."/>
            <person name="Berlin A.M."/>
            <person name="Chapman S.B."/>
            <person name="Goldberg J."/>
            <person name="Griggs A."/>
            <person name="Gujja S."/>
            <person name="Hansen M."/>
            <person name="Howarth C."/>
            <person name="Imamovic A."/>
            <person name="Larimer J."/>
            <person name="McCowen C."/>
            <person name="Montmayeur A."/>
            <person name="Murphy C."/>
            <person name="Neiman D."/>
            <person name="Pearson M."/>
            <person name="Priest M."/>
            <person name="Roberts A."/>
            <person name="Saif S."/>
            <person name="Shea T."/>
            <person name="Sisk P."/>
            <person name="Sykes S."/>
            <person name="Wortman J."/>
            <person name="Nusbaum C."/>
            <person name="Birren B."/>
        </authorList>
    </citation>
    <scope>NUCLEOTIDE SEQUENCE [LARGE SCALE GENOMIC DNA]</scope>
    <source>
        <strain evidence="1 2">2_1_59BFAA</strain>
    </source>
</reference>